<protein>
    <submittedName>
        <fullName evidence="1">Uncharacterized protein</fullName>
    </submittedName>
</protein>
<dbReference type="Proteomes" id="UP000001631">
    <property type="component" value="Unassembled WGS sequence"/>
</dbReference>
<keyword evidence="2" id="KW-1185">Reference proteome</keyword>
<dbReference type="RefSeq" id="XP_045291038.1">
    <property type="nucleotide sequence ID" value="XM_045427063.1"/>
</dbReference>
<dbReference type="GeneID" id="69033030"/>
<organism evidence="1 2">
    <name type="scientific">Ajellomyces capsulatus (strain G186AR / H82 / ATCC MYA-2454 / RMSCC 2432)</name>
    <name type="common">Darling's disease fungus</name>
    <name type="synonym">Histoplasma capsulatum</name>
    <dbReference type="NCBI Taxonomy" id="447093"/>
    <lineage>
        <taxon>Eukaryota</taxon>
        <taxon>Fungi</taxon>
        <taxon>Dikarya</taxon>
        <taxon>Ascomycota</taxon>
        <taxon>Pezizomycotina</taxon>
        <taxon>Eurotiomycetes</taxon>
        <taxon>Eurotiomycetidae</taxon>
        <taxon>Onygenales</taxon>
        <taxon>Ajellomycetaceae</taxon>
        <taxon>Histoplasma</taxon>
    </lineage>
</organism>
<dbReference type="VEuPathDB" id="FungiDB:I7I50_01724"/>
<evidence type="ECO:0000313" key="2">
    <source>
        <dbReference type="Proteomes" id="UP000001631"/>
    </source>
</evidence>
<sequence length="187" mass="20379">MTISLAAVQRSTRIFNRSATTDKVCHLIHEAGERERMLFGSLKALSCAPIPGDNAPTGLRTSPPFTPGLFPRKRPGSRCWWLSTVQAACRDFRGRVIEAYGHNGTGKAIPTQTQEKTGRFKILGPNGSTVAGAFEEVQGGILYVDVGTDDFADSEIRDLLPSMPETMRNRSSLLAISRSISRILSSQ</sequence>
<name>C0NA67_AJECG</name>
<dbReference type="AlphaFoldDB" id="C0NA67"/>
<evidence type="ECO:0000313" key="1">
    <source>
        <dbReference type="EMBL" id="EEH10558.1"/>
    </source>
</evidence>
<dbReference type="EMBL" id="GG663363">
    <property type="protein sequence ID" value="EEH10558.1"/>
    <property type="molecule type" value="Genomic_DNA"/>
</dbReference>
<dbReference type="STRING" id="447093.C0NA67"/>
<proteinExistence type="predicted"/>
<gene>
    <name evidence="1" type="ORF">HCBG_00013</name>
</gene>
<dbReference type="HOGENOM" id="CLU_1447266_0_0_1"/>
<accession>C0NA67</accession>
<reference evidence="1" key="1">
    <citation type="submission" date="2009-02" db="EMBL/GenBank/DDBJ databases">
        <title>The Genome Sequence of Ajellomyces capsulatus strain G186AR.</title>
        <authorList>
            <consortium name="The Broad Institute Genome Sequencing Platform"/>
            <person name="Champion M."/>
            <person name="Cuomo C."/>
            <person name="Ma L.-J."/>
            <person name="Henn M.R."/>
            <person name="Sil A."/>
            <person name="Goldman B."/>
            <person name="Young S.K."/>
            <person name="Kodira C.D."/>
            <person name="Zeng Q."/>
            <person name="Koehrsen M."/>
            <person name="Alvarado L."/>
            <person name="Berlin A."/>
            <person name="Borenstein D."/>
            <person name="Chen Z."/>
            <person name="Engels R."/>
            <person name="Freedman E."/>
            <person name="Gellesch M."/>
            <person name="Goldberg J."/>
            <person name="Griggs A."/>
            <person name="Gujja S."/>
            <person name="Heiman D."/>
            <person name="Hepburn T."/>
            <person name="Howarth C."/>
            <person name="Jen D."/>
            <person name="Larson L."/>
            <person name="Lewis B."/>
            <person name="Mehta T."/>
            <person name="Park D."/>
            <person name="Pearson M."/>
            <person name="Roberts A."/>
            <person name="Saif S."/>
            <person name="Shea T."/>
            <person name="Shenoy N."/>
            <person name="Sisk P."/>
            <person name="Stolte C."/>
            <person name="Sykes S."/>
            <person name="Walk T."/>
            <person name="White J."/>
            <person name="Yandava C."/>
            <person name="Klein B."/>
            <person name="McEwen J.G."/>
            <person name="Puccia R."/>
            <person name="Goldman G.H."/>
            <person name="Felipe M.S."/>
            <person name="Nino-Vega G."/>
            <person name="San-Blas G."/>
            <person name="Taylor J."/>
            <person name="Mendoza L."/>
            <person name="Galagan J."/>
            <person name="Nusbaum C."/>
            <person name="Birren B."/>
        </authorList>
    </citation>
    <scope>NUCLEOTIDE SEQUENCE</scope>
    <source>
        <strain evidence="1">G186AR</strain>
    </source>
</reference>
<dbReference type="InParanoid" id="C0NA67"/>